<accession>A0A370I066</accession>
<comment type="caution">
    <text evidence="1">The sequence shown here is derived from an EMBL/GenBank/DDBJ whole genome shotgun (WGS) entry which is preliminary data.</text>
</comment>
<dbReference type="InterPro" id="IPR021491">
    <property type="entry name" value="DUF3145"/>
</dbReference>
<dbReference type="EMBL" id="QQBC01000009">
    <property type="protein sequence ID" value="RDI64145.1"/>
    <property type="molecule type" value="Genomic_DNA"/>
</dbReference>
<protein>
    <submittedName>
        <fullName evidence="1">Uncharacterized protein DUF3145</fullName>
    </submittedName>
</protein>
<name>A0A370I066_9NOCA</name>
<evidence type="ECO:0000313" key="2">
    <source>
        <dbReference type="Proteomes" id="UP000254869"/>
    </source>
</evidence>
<sequence>MLGTVADIAYALGTAADIAYALGTAADIAYALGTAWDDELEPYRSGGEGAEVTWLRRDVV</sequence>
<organism evidence="1 2">
    <name type="scientific">Nocardia pseudobrasiliensis</name>
    <dbReference type="NCBI Taxonomy" id="45979"/>
    <lineage>
        <taxon>Bacteria</taxon>
        <taxon>Bacillati</taxon>
        <taxon>Actinomycetota</taxon>
        <taxon>Actinomycetes</taxon>
        <taxon>Mycobacteriales</taxon>
        <taxon>Nocardiaceae</taxon>
        <taxon>Nocardia</taxon>
    </lineage>
</organism>
<keyword evidence="2" id="KW-1185">Reference proteome</keyword>
<dbReference type="Proteomes" id="UP000254869">
    <property type="component" value="Unassembled WGS sequence"/>
</dbReference>
<dbReference type="Pfam" id="PF11343">
    <property type="entry name" value="DUF3145"/>
    <property type="match status" value="1"/>
</dbReference>
<dbReference type="AlphaFoldDB" id="A0A370I066"/>
<gene>
    <name evidence="1" type="ORF">DFR76_109487</name>
</gene>
<proteinExistence type="predicted"/>
<evidence type="ECO:0000313" key="1">
    <source>
        <dbReference type="EMBL" id="RDI64145.1"/>
    </source>
</evidence>
<reference evidence="1 2" key="1">
    <citation type="submission" date="2018-07" db="EMBL/GenBank/DDBJ databases">
        <title>Genomic Encyclopedia of Type Strains, Phase IV (KMG-IV): sequencing the most valuable type-strain genomes for metagenomic binning, comparative biology and taxonomic classification.</title>
        <authorList>
            <person name="Goeker M."/>
        </authorList>
    </citation>
    <scope>NUCLEOTIDE SEQUENCE [LARGE SCALE GENOMIC DNA]</scope>
    <source>
        <strain evidence="1 2">DSM 44290</strain>
    </source>
</reference>